<dbReference type="EMBL" id="AJYC02000074">
    <property type="protein sequence ID" value="EKT79929.1"/>
    <property type="molecule type" value="Genomic_DNA"/>
</dbReference>
<organism evidence="1 2">
    <name type="scientific">Rhodococcus opacus M213</name>
    <dbReference type="NCBI Taxonomy" id="1129896"/>
    <lineage>
        <taxon>Bacteria</taxon>
        <taxon>Bacillati</taxon>
        <taxon>Actinomycetota</taxon>
        <taxon>Actinomycetes</taxon>
        <taxon>Mycobacteriales</taxon>
        <taxon>Nocardiaceae</taxon>
        <taxon>Rhodococcus</taxon>
    </lineage>
</organism>
<dbReference type="InterPro" id="IPR036271">
    <property type="entry name" value="Tet_transcr_reg_TetR-rel_C_sf"/>
</dbReference>
<protein>
    <submittedName>
        <fullName evidence="1">TetR family transcriptional regulator</fullName>
    </submittedName>
</protein>
<gene>
    <name evidence="1" type="ORF">WSS_A24565</name>
</gene>
<proteinExistence type="predicted"/>
<evidence type="ECO:0000313" key="2">
    <source>
        <dbReference type="Proteomes" id="UP000005951"/>
    </source>
</evidence>
<evidence type="ECO:0000313" key="1">
    <source>
        <dbReference type="EMBL" id="EKT79929.1"/>
    </source>
</evidence>
<name>K8XEX9_RHOOP</name>
<dbReference type="Gene3D" id="1.10.357.10">
    <property type="entry name" value="Tetracycline Repressor, domain 2"/>
    <property type="match status" value="1"/>
</dbReference>
<dbReference type="SUPFAM" id="SSF48498">
    <property type="entry name" value="Tetracyclin repressor-like, C-terminal domain"/>
    <property type="match status" value="1"/>
</dbReference>
<dbReference type="Proteomes" id="UP000005951">
    <property type="component" value="Unassembled WGS sequence"/>
</dbReference>
<accession>K8XEX9</accession>
<reference evidence="1 2" key="1">
    <citation type="journal article" date="2013" name="Genome Announc.">
        <title>Draft Genome Sequence of Rhodococcus opacus Strain M213 Shows a Diverse Catabolic Potential.</title>
        <authorList>
            <person name="Pathak A."/>
            <person name="Green S.J."/>
            <person name="Ogram A."/>
            <person name="Chauhan A."/>
        </authorList>
    </citation>
    <scope>NUCLEOTIDE SEQUENCE [LARGE SCALE GENOMIC DNA]</scope>
    <source>
        <strain evidence="1 2">M213</strain>
    </source>
</reference>
<comment type="caution">
    <text evidence="1">The sequence shown here is derived from an EMBL/GenBank/DDBJ whole genome shotgun (WGS) entry which is preliminary data.</text>
</comment>
<dbReference type="RefSeq" id="WP_005260562.1">
    <property type="nucleotide sequence ID" value="NZ_AJYC02000074.1"/>
</dbReference>
<dbReference type="AlphaFoldDB" id="K8XEX9"/>
<sequence length="90" mass="9976">MVLASEVMVLMGNFMGEKLRTPALLEMVREHAVEPRVNLVERVLQNLRDRKAVRADVDTHTVAAFFRGDTDTADLAHRVASTIWSGIAAS</sequence>